<evidence type="ECO:0000313" key="3">
    <source>
        <dbReference type="Proteomes" id="UP000792457"/>
    </source>
</evidence>
<keyword evidence="3" id="KW-1185">Reference proteome</keyword>
<feature type="non-terminal residue" evidence="2">
    <location>
        <position position="1"/>
    </location>
</feature>
<dbReference type="Proteomes" id="UP000792457">
    <property type="component" value="Unassembled WGS sequence"/>
</dbReference>
<evidence type="ECO:0000259" key="1">
    <source>
        <dbReference type="Pfam" id="PF24576"/>
    </source>
</evidence>
<sequence>MNALTLEKIVILVKLDCPGSFEVLQKASLEALFGSPQKHWLLLMEQRLTSMQNHILSKLNIFINGSVTLAKRRETNVSGSILPVYSMFDIYKLSYKGPWKFQPVGEWSPNGTEIIRRIYPVDLESKKLSGISIPISIVVTIPDTLNHLDNLHNKFDDTSTKMNYHIISHILDVMNASGHFKVVDSWGYEQNGTYDGMVGQILRGEVEIGGTPLLINRQRIEILEYVGYTSHSRVPFKDSNMSGLSLRGYKIRNGVQQENHATGEKARETWLDEEHQTQGMGAKIRANQIHARLLDG</sequence>
<dbReference type="OrthoDB" id="6117597at2759"/>
<comment type="caution">
    <text evidence="2">The sequence shown here is derived from an EMBL/GenBank/DDBJ whole genome shotgun (WGS) entry which is preliminary data.</text>
</comment>
<reference evidence="2" key="1">
    <citation type="submission" date="2013-04" db="EMBL/GenBank/DDBJ databases">
        <authorList>
            <person name="Qu J."/>
            <person name="Murali S.C."/>
            <person name="Bandaranaike D."/>
            <person name="Bellair M."/>
            <person name="Blankenburg K."/>
            <person name="Chao H."/>
            <person name="Dinh H."/>
            <person name="Doddapaneni H."/>
            <person name="Downs B."/>
            <person name="Dugan-Rocha S."/>
            <person name="Elkadiri S."/>
            <person name="Gnanaolivu R.D."/>
            <person name="Hernandez B."/>
            <person name="Javaid M."/>
            <person name="Jayaseelan J.C."/>
            <person name="Lee S."/>
            <person name="Li M."/>
            <person name="Ming W."/>
            <person name="Munidasa M."/>
            <person name="Muniz J."/>
            <person name="Nguyen L."/>
            <person name="Ongeri F."/>
            <person name="Osuji N."/>
            <person name="Pu L.-L."/>
            <person name="Puazo M."/>
            <person name="Qu C."/>
            <person name="Quiroz J."/>
            <person name="Raj R."/>
            <person name="Weissenberger G."/>
            <person name="Xin Y."/>
            <person name="Zou X."/>
            <person name="Han Y."/>
            <person name="Richards S."/>
            <person name="Worley K."/>
            <person name="Muzny D."/>
            <person name="Gibbs R."/>
        </authorList>
    </citation>
    <scope>NUCLEOTIDE SEQUENCE</scope>
    <source>
        <strain evidence="2">Sampled in the wild</strain>
    </source>
</reference>
<dbReference type="AlphaFoldDB" id="A0A8K0KKQ4"/>
<dbReference type="InterPro" id="IPR057074">
    <property type="entry name" value="IR75A_N"/>
</dbReference>
<organism evidence="2 3">
    <name type="scientific">Ladona fulva</name>
    <name type="common">Scarce chaser dragonfly</name>
    <name type="synonym">Libellula fulva</name>
    <dbReference type="NCBI Taxonomy" id="123851"/>
    <lineage>
        <taxon>Eukaryota</taxon>
        <taxon>Metazoa</taxon>
        <taxon>Ecdysozoa</taxon>
        <taxon>Arthropoda</taxon>
        <taxon>Hexapoda</taxon>
        <taxon>Insecta</taxon>
        <taxon>Pterygota</taxon>
        <taxon>Palaeoptera</taxon>
        <taxon>Odonata</taxon>
        <taxon>Epiprocta</taxon>
        <taxon>Anisoptera</taxon>
        <taxon>Libelluloidea</taxon>
        <taxon>Libellulidae</taxon>
        <taxon>Ladona</taxon>
    </lineage>
</organism>
<accession>A0A8K0KKQ4</accession>
<dbReference type="Gene3D" id="3.40.190.10">
    <property type="entry name" value="Periplasmic binding protein-like II"/>
    <property type="match status" value="1"/>
</dbReference>
<gene>
    <name evidence="2" type="ORF">J437_LFUL015866</name>
</gene>
<protein>
    <recommendedName>
        <fullName evidence="1">Ionotropic receptor 75a N-terminal domain-containing protein</fullName>
    </recommendedName>
</protein>
<reference evidence="2" key="2">
    <citation type="submission" date="2017-10" db="EMBL/GenBank/DDBJ databases">
        <title>Ladona fulva Genome sequencing and assembly.</title>
        <authorList>
            <person name="Murali S."/>
            <person name="Richards S."/>
            <person name="Bandaranaike D."/>
            <person name="Bellair M."/>
            <person name="Blankenburg K."/>
            <person name="Chao H."/>
            <person name="Dinh H."/>
            <person name="Doddapaneni H."/>
            <person name="Dugan-Rocha S."/>
            <person name="Elkadiri S."/>
            <person name="Gnanaolivu R."/>
            <person name="Hernandez B."/>
            <person name="Skinner E."/>
            <person name="Javaid M."/>
            <person name="Lee S."/>
            <person name="Li M."/>
            <person name="Ming W."/>
            <person name="Munidasa M."/>
            <person name="Muniz J."/>
            <person name="Nguyen L."/>
            <person name="Hughes D."/>
            <person name="Osuji N."/>
            <person name="Pu L.-L."/>
            <person name="Puazo M."/>
            <person name="Qu C."/>
            <person name="Quiroz J."/>
            <person name="Raj R."/>
            <person name="Weissenberger G."/>
            <person name="Xin Y."/>
            <person name="Zou X."/>
            <person name="Han Y."/>
            <person name="Worley K."/>
            <person name="Muzny D."/>
            <person name="Gibbs R."/>
        </authorList>
    </citation>
    <scope>NUCLEOTIDE SEQUENCE</scope>
    <source>
        <strain evidence="2">Sampled in the wild</strain>
    </source>
</reference>
<dbReference type="Pfam" id="PF24576">
    <property type="entry name" value="IR75A_N"/>
    <property type="match status" value="1"/>
</dbReference>
<name>A0A8K0KKQ4_LADFU</name>
<proteinExistence type="predicted"/>
<dbReference type="EMBL" id="KZ308906">
    <property type="protein sequence ID" value="KAG8235410.1"/>
    <property type="molecule type" value="Genomic_DNA"/>
</dbReference>
<evidence type="ECO:0000313" key="2">
    <source>
        <dbReference type="EMBL" id="KAG8235410.1"/>
    </source>
</evidence>
<feature type="domain" description="Ionotropic receptor 75a N-terminal" evidence="1">
    <location>
        <begin position="8"/>
        <end position="110"/>
    </location>
</feature>